<evidence type="ECO:0000256" key="9">
    <source>
        <dbReference type="SAM" id="MobiDB-lite"/>
    </source>
</evidence>
<dbReference type="GO" id="GO:0016887">
    <property type="term" value="F:ATP hydrolysis activity"/>
    <property type="evidence" value="ECO:0007669"/>
    <property type="project" value="InterPro"/>
</dbReference>
<dbReference type="InterPro" id="IPR050173">
    <property type="entry name" value="ABC_transporter_C-like"/>
</dbReference>
<protein>
    <submittedName>
        <fullName evidence="13">Multidrug resistance-associated protein 3</fullName>
    </submittedName>
</protein>
<feature type="region of interest" description="Disordered" evidence="9">
    <location>
        <begin position="703"/>
        <end position="759"/>
    </location>
</feature>
<dbReference type="SUPFAM" id="SSF52540">
    <property type="entry name" value="P-loop containing nucleoside triphosphate hydrolases"/>
    <property type="match status" value="2"/>
</dbReference>
<dbReference type="InterPro" id="IPR036640">
    <property type="entry name" value="ABC1_TM_sf"/>
</dbReference>
<feature type="non-terminal residue" evidence="13">
    <location>
        <position position="1"/>
    </location>
</feature>
<dbReference type="PROSITE" id="PS50929">
    <property type="entry name" value="ABC_TM1F"/>
    <property type="match status" value="2"/>
</dbReference>
<keyword evidence="2" id="KW-0813">Transport</keyword>
<dbReference type="SUPFAM" id="SSF90123">
    <property type="entry name" value="ABC transporter transmembrane region"/>
    <property type="match status" value="2"/>
</dbReference>
<dbReference type="FunFam" id="3.40.50.300:FF:000997">
    <property type="entry name" value="Multidrug resistance-associated protein 1"/>
    <property type="match status" value="1"/>
</dbReference>
<dbReference type="InterPro" id="IPR027417">
    <property type="entry name" value="P-loop_NTPase"/>
</dbReference>
<feature type="transmembrane region" description="Helical" evidence="10">
    <location>
        <begin position="138"/>
        <end position="158"/>
    </location>
</feature>
<feature type="transmembrane region" description="Helical" evidence="10">
    <location>
        <begin position="170"/>
        <end position="188"/>
    </location>
</feature>
<feature type="transmembrane region" description="Helical" evidence="10">
    <location>
        <begin position="567"/>
        <end position="591"/>
    </location>
</feature>
<evidence type="ECO:0000256" key="4">
    <source>
        <dbReference type="ARBA" id="ARBA00022737"/>
    </source>
</evidence>
<dbReference type="GO" id="GO:0005524">
    <property type="term" value="F:ATP binding"/>
    <property type="evidence" value="ECO:0007669"/>
    <property type="project" value="UniProtKB-KW"/>
</dbReference>
<feature type="compositionally biased region" description="Low complexity" evidence="9">
    <location>
        <begin position="734"/>
        <end position="754"/>
    </location>
</feature>
<dbReference type="FunFam" id="3.40.50.300:FF:000630">
    <property type="entry name" value="ATP-binding cassette (ABC) transporter, putative"/>
    <property type="match status" value="1"/>
</dbReference>
<dbReference type="GO" id="GO:0005774">
    <property type="term" value="C:vacuolar membrane"/>
    <property type="evidence" value="ECO:0007669"/>
    <property type="project" value="UniProtKB-SubCell"/>
</dbReference>
<dbReference type="Gene3D" id="3.40.50.300">
    <property type="entry name" value="P-loop containing nucleotide triphosphate hydrolases"/>
    <property type="match status" value="2"/>
</dbReference>
<dbReference type="PANTHER" id="PTHR24223">
    <property type="entry name" value="ATP-BINDING CASSETTE SUB-FAMILY C"/>
    <property type="match status" value="1"/>
</dbReference>
<evidence type="ECO:0000313" key="14">
    <source>
        <dbReference type="Proteomes" id="UP000037460"/>
    </source>
</evidence>
<feature type="transmembrane region" description="Helical" evidence="10">
    <location>
        <begin position="346"/>
        <end position="369"/>
    </location>
</feature>
<feature type="compositionally biased region" description="Gly residues" evidence="9">
    <location>
        <begin position="987"/>
        <end position="999"/>
    </location>
</feature>
<dbReference type="InterPro" id="IPR044726">
    <property type="entry name" value="ABCC_6TM_D2"/>
</dbReference>
<feature type="transmembrane region" description="Helical" evidence="10">
    <location>
        <begin position="208"/>
        <end position="228"/>
    </location>
</feature>
<accession>A0A0M0JBC4</accession>
<feature type="transmembrane region" description="Helical" evidence="10">
    <location>
        <begin position="389"/>
        <end position="412"/>
    </location>
</feature>
<gene>
    <name evidence="13" type="ORF">Ctob_004921</name>
</gene>
<dbReference type="Pfam" id="PF00664">
    <property type="entry name" value="ABC_membrane"/>
    <property type="match status" value="2"/>
</dbReference>
<evidence type="ECO:0000313" key="13">
    <source>
        <dbReference type="EMBL" id="KOO23503.1"/>
    </source>
</evidence>
<feature type="domain" description="ABC transporter" evidence="11">
    <location>
        <begin position="1338"/>
        <end position="1582"/>
    </location>
</feature>
<dbReference type="Proteomes" id="UP000037460">
    <property type="component" value="Unassembled WGS sequence"/>
</dbReference>
<dbReference type="OrthoDB" id="6500128at2759"/>
<feature type="domain" description="ABC transporter" evidence="11">
    <location>
        <begin position="745"/>
        <end position="971"/>
    </location>
</feature>
<feature type="transmembrane region" description="Helical" evidence="10">
    <location>
        <begin position="490"/>
        <end position="509"/>
    </location>
</feature>
<reference evidence="14" key="1">
    <citation type="journal article" date="2015" name="PLoS Genet.">
        <title>Genome Sequence and Transcriptome Analyses of Chrysochromulina tobin: Metabolic Tools for Enhanced Algal Fitness in the Prominent Order Prymnesiales (Haptophyceae).</title>
        <authorList>
            <person name="Hovde B.T."/>
            <person name="Deodato C.R."/>
            <person name="Hunsperger H.M."/>
            <person name="Ryken S.A."/>
            <person name="Yost W."/>
            <person name="Jha R.K."/>
            <person name="Patterson J."/>
            <person name="Monnat R.J. Jr."/>
            <person name="Barlow S.B."/>
            <person name="Starkenburg S.R."/>
            <person name="Cattolico R.A."/>
        </authorList>
    </citation>
    <scope>NUCLEOTIDE SEQUENCE</scope>
    <source>
        <strain evidence="14">CCMP291</strain>
    </source>
</reference>
<feature type="transmembrane region" description="Helical" evidence="10">
    <location>
        <begin position="56"/>
        <end position="75"/>
    </location>
</feature>
<dbReference type="InterPro" id="IPR003439">
    <property type="entry name" value="ABC_transporter-like_ATP-bd"/>
</dbReference>
<evidence type="ECO:0000259" key="11">
    <source>
        <dbReference type="PROSITE" id="PS50893"/>
    </source>
</evidence>
<dbReference type="Pfam" id="PF00005">
    <property type="entry name" value="ABC_tran"/>
    <property type="match status" value="2"/>
</dbReference>
<dbReference type="InterPro" id="IPR003593">
    <property type="entry name" value="AAA+_ATPase"/>
</dbReference>
<comment type="subcellular location">
    <subcellularLocation>
        <location evidence="1">Vacuole membrane</location>
        <topology evidence="1">Multi-pass membrane protein</topology>
    </subcellularLocation>
</comment>
<evidence type="ECO:0000256" key="7">
    <source>
        <dbReference type="ARBA" id="ARBA00022989"/>
    </source>
</evidence>
<dbReference type="CDD" id="cd03250">
    <property type="entry name" value="ABCC_MRP_domain1"/>
    <property type="match status" value="1"/>
</dbReference>
<keyword evidence="14" id="KW-1185">Reference proteome</keyword>
<keyword evidence="5" id="KW-0547">Nucleotide-binding</keyword>
<organism evidence="13 14">
    <name type="scientific">Chrysochromulina tobinii</name>
    <dbReference type="NCBI Taxonomy" id="1460289"/>
    <lineage>
        <taxon>Eukaryota</taxon>
        <taxon>Haptista</taxon>
        <taxon>Haptophyta</taxon>
        <taxon>Prymnesiophyceae</taxon>
        <taxon>Prymnesiales</taxon>
        <taxon>Chrysochromulinaceae</taxon>
        <taxon>Chrysochromulina</taxon>
    </lineage>
</organism>
<feature type="transmembrane region" description="Helical" evidence="10">
    <location>
        <begin position="96"/>
        <end position="118"/>
    </location>
</feature>
<keyword evidence="4" id="KW-0677">Repeat</keyword>
<evidence type="ECO:0000256" key="5">
    <source>
        <dbReference type="ARBA" id="ARBA00022741"/>
    </source>
</evidence>
<dbReference type="PROSITE" id="PS50893">
    <property type="entry name" value="ABC_TRANSPORTER_2"/>
    <property type="match status" value="2"/>
</dbReference>
<dbReference type="FunFam" id="1.20.1560.10:FF:000013">
    <property type="entry name" value="ABC transporter C family member 2"/>
    <property type="match status" value="1"/>
</dbReference>
<dbReference type="PANTHER" id="PTHR24223:SF443">
    <property type="entry name" value="MULTIDRUG-RESISTANCE LIKE PROTEIN 1, ISOFORM I"/>
    <property type="match status" value="1"/>
</dbReference>
<dbReference type="FunFam" id="1.20.1560.10:FF:000006">
    <property type="entry name" value="ATP-binding cassette, sub-family C (CFTR/MRP), member 9"/>
    <property type="match status" value="1"/>
</dbReference>
<comment type="caution">
    <text evidence="13">The sequence shown here is derived from an EMBL/GenBank/DDBJ whole genome shotgun (WGS) entry which is preliminary data.</text>
</comment>
<dbReference type="EMBL" id="JWZX01003185">
    <property type="protein sequence ID" value="KOO23503.1"/>
    <property type="molecule type" value="Genomic_DNA"/>
</dbReference>
<evidence type="ECO:0000256" key="8">
    <source>
        <dbReference type="ARBA" id="ARBA00023136"/>
    </source>
</evidence>
<feature type="region of interest" description="Disordered" evidence="9">
    <location>
        <begin position="953"/>
        <end position="1033"/>
    </location>
</feature>
<feature type="transmembrane region" description="Helical" evidence="10">
    <location>
        <begin position="1056"/>
        <end position="1076"/>
    </location>
</feature>
<evidence type="ECO:0000256" key="2">
    <source>
        <dbReference type="ARBA" id="ARBA00022448"/>
    </source>
</evidence>
<evidence type="ECO:0000256" key="1">
    <source>
        <dbReference type="ARBA" id="ARBA00004128"/>
    </source>
</evidence>
<feature type="transmembrane region" description="Helical" evidence="10">
    <location>
        <begin position="463"/>
        <end position="484"/>
    </location>
</feature>
<dbReference type="GO" id="GO:0140359">
    <property type="term" value="F:ABC-type transporter activity"/>
    <property type="evidence" value="ECO:0007669"/>
    <property type="project" value="InterPro"/>
</dbReference>
<feature type="compositionally biased region" description="Basic and acidic residues" evidence="9">
    <location>
        <begin position="1002"/>
        <end position="1033"/>
    </location>
</feature>
<dbReference type="CDD" id="cd03244">
    <property type="entry name" value="ABCC_MRP_domain2"/>
    <property type="match status" value="1"/>
</dbReference>
<dbReference type="Gene3D" id="1.20.1560.10">
    <property type="entry name" value="ABC transporter type 1, transmembrane domain"/>
    <property type="match status" value="2"/>
</dbReference>
<feature type="transmembrane region" description="Helical" evidence="10">
    <location>
        <begin position="1197"/>
        <end position="1220"/>
    </location>
</feature>
<evidence type="ECO:0000259" key="12">
    <source>
        <dbReference type="PROSITE" id="PS50929"/>
    </source>
</evidence>
<dbReference type="SMART" id="SM00382">
    <property type="entry name" value="AAA"/>
    <property type="match status" value="2"/>
</dbReference>
<evidence type="ECO:0000256" key="6">
    <source>
        <dbReference type="ARBA" id="ARBA00022840"/>
    </source>
</evidence>
<sequence>ERNTQSLSPRSRRSSGGRLCTVSCRGRASYSSSSSAARTVMGLPPFTTDDDRINDAYMHAIYPIQLVLMLFIVAFRTRNITEAKASSKHRVKPVPFCYRVPHLVCCLALVAMYITIIFYDAVLEGQDMPWSTATTKAYYLAMDVRATLMWALCAGLVLTEQRHQKHTCRLLRLWWILNLVVASAFVGFELVELVPLPESKWGQGPGRWTLVRACGFIPAFFLGMIGCFEADTPPTSTAGPPAYLSSSTPSNYAAPLLLGSTQGGATMPAEEPAVPLSAEAHASFFSQLTFSYMSELLALGRGRALEHSDLFGLDDQDASAANEKLFVEALAKGGSFLRCWHRAYGVYFWVTGALQLLNTACTFANPLFLHAIVTYINKPDASGYTNSTAILLAVGIFAANCFKSIVLGQYFWRGFRLGLRTRAAVGQVVYRKALALAHEQRQEFGTGAIVSYMQIDAQKLADALPYLHLLWQGPLQLAVATYMLYDFMGYSGLAALGVLIISMPLNTWISNKARVYTKLTMEKRDKRVKYANELLQGVKILKLFAWEPAMLGQLEEKRRHELKAVRLNMLIGGVMGFIFTALPLVVTAASFGLFPVHGMGKITPENPDGKLTAAIAFTALSLFQVLRFPLLVVPMMISSLMDLMVVNGRLTKFFRAPERPIQPLLAPAIASTLRPLRFDDGLYYDQTPAAAGTPAIEMHAATFKWPEPKEDDKKKKKGPGGGGGPPGGPPAHAPPAGVGSAGAGASSSTAPTTGENAPKLRPTLVDLSFTLPQGGLVGIGGPVGSGKSTLLSALVGDVPRLQGRCVVRGSIALCTQEPWIQNKTLRDNILFGLPYDDTFYNQVLSACALRADLEQLAAGDATEIGERGVNLSGGQKARVALARACYARASVVLLDDVLSAVDAEVGAHLVAQCITGLLRQRGALVVFVTHHLHWLHECDHVLMLDEAGKVKAQGPPASIGSLPRANSSGKLSRDSSVGSGLDAQGEGENGANGANGSGGEATKSKPVADKAKPAGAGDKDKAKGKQMSEEDRERGTVSRSVWLLYARALGTWNVSVGLFGAAVVSQALVFGSSFWLGVWAGDLAPNTTTVIINGTKHVETISKGSPFHEISGGQPWFYLAVYVAAALVSALCILLRSVLLAYASVSAGRRIHDDAVRAVFASPASFFDVTPLGRIINRFSGDVQKVDTALASSLSQFVSYSVSLVCTLAIIVVNSLFILLSLPPLGIAYLYTSSYYRNSAREVQRLESISKSPIYASFQEALNGASSIHAYAANSRFEESNRKNNDYNLRANYISLAANRWLTVRLELYSNILLFLTALLAVLEAMQTASLDESDPQVRTAAALRASAAGLALTYAPGLTDTLNFLIRQLTLLETQMIGIVGRTGAGKSSILVCLYRLAELRSGAIIIDGLDLARVPLPTLRARLAIIPQDPVLFTGTLRSNLDPTDLCTDEELWAAMRQAGMEAPMKQHPDGLKRPIEERGGNLSMGQRQLLCLCRALLRKARVLVLDEATASVDMESDALIQQTLQHNMSGTTVLTIAHRLETIMHCDRVVVMHEGRVAEAGPPQELRTTPGSKFAELWEART</sequence>
<feature type="compositionally biased region" description="Polar residues" evidence="9">
    <location>
        <begin position="964"/>
        <end position="978"/>
    </location>
</feature>
<dbReference type="CDD" id="cd18579">
    <property type="entry name" value="ABC_6TM_ABCC_D1"/>
    <property type="match status" value="1"/>
</dbReference>
<keyword evidence="3 10" id="KW-0812">Transmembrane</keyword>
<feature type="transmembrane region" description="Helical" evidence="10">
    <location>
        <begin position="611"/>
        <end position="633"/>
    </location>
</feature>
<proteinExistence type="predicted"/>
<dbReference type="CDD" id="cd18580">
    <property type="entry name" value="ABC_6TM_ABCC_D2"/>
    <property type="match status" value="1"/>
</dbReference>
<keyword evidence="7 10" id="KW-1133">Transmembrane helix</keyword>
<keyword evidence="8 10" id="KW-0472">Membrane</keyword>
<dbReference type="InterPro" id="IPR044746">
    <property type="entry name" value="ABCC_6TM_D1"/>
</dbReference>
<evidence type="ECO:0000256" key="3">
    <source>
        <dbReference type="ARBA" id="ARBA00022692"/>
    </source>
</evidence>
<feature type="transmembrane region" description="Helical" evidence="10">
    <location>
        <begin position="1116"/>
        <end position="1143"/>
    </location>
</feature>
<feature type="domain" description="ABC transmembrane type-1" evidence="12">
    <location>
        <begin position="349"/>
        <end position="642"/>
    </location>
</feature>
<evidence type="ECO:0000256" key="10">
    <source>
        <dbReference type="SAM" id="Phobius"/>
    </source>
</evidence>
<name>A0A0M0JBC4_9EUKA</name>
<dbReference type="InterPro" id="IPR011527">
    <property type="entry name" value="ABC1_TM_dom"/>
</dbReference>
<keyword evidence="6" id="KW-0067">ATP-binding</keyword>
<feature type="domain" description="ABC transmembrane type-1" evidence="12">
    <location>
        <begin position="1056"/>
        <end position="1375"/>
    </location>
</feature>